<dbReference type="EMBL" id="SJPX01000003">
    <property type="protein sequence ID" value="TWU51499.1"/>
    <property type="molecule type" value="Genomic_DNA"/>
</dbReference>
<comment type="caution">
    <text evidence="2">The sequence shown here is derived from an EMBL/GenBank/DDBJ whole genome shotgun (WGS) entry which is preliminary data.</text>
</comment>
<feature type="region of interest" description="Disordered" evidence="1">
    <location>
        <begin position="30"/>
        <end position="100"/>
    </location>
</feature>
<accession>A0A5C6EVI4</accession>
<reference evidence="2 3" key="1">
    <citation type="submission" date="2019-02" db="EMBL/GenBank/DDBJ databases">
        <title>Deep-cultivation of Planctomycetes and their phenomic and genomic characterization uncovers novel biology.</title>
        <authorList>
            <person name="Wiegand S."/>
            <person name="Jogler M."/>
            <person name="Boedeker C."/>
            <person name="Pinto D."/>
            <person name="Vollmers J."/>
            <person name="Rivas-Marin E."/>
            <person name="Kohn T."/>
            <person name="Peeters S.H."/>
            <person name="Heuer A."/>
            <person name="Rast P."/>
            <person name="Oberbeckmann S."/>
            <person name="Bunk B."/>
            <person name="Jeske O."/>
            <person name="Meyerdierks A."/>
            <person name="Storesund J.E."/>
            <person name="Kallscheuer N."/>
            <person name="Luecker S."/>
            <person name="Lage O.M."/>
            <person name="Pohl T."/>
            <person name="Merkel B.J."/>
            <person name="Hornburger P."/>
            <person name="Mueller R.-W."/>
            <person name="Bruemmer F."/>
            <person name="Labrenz M."/>
            <person name="Spormann A.M."/>
            <person name="Op Den Camp H."/>
            <person name="Overmann J."/>
            <person name="Amann R."/>
            <person name="Jetten M.S.M."/>
            <person name="Mascher T."/>
            <person name="Medema M.H."/>
            <person name="Devos D.P."/>
            <person name="Kaster A.-K."/>
            <person name="Ovreas L."/>
            <person name="Rohde M."/>
            <person name="Galperin M.Y."/>
            <person name="Jogler C."/>
        </authorList>
    </citation>
    <scope>NUCLEOTIDE SEQUENCE [LARGE SCALE GENOMIC DNA]</scope>
    <source>
        <strain evidence="2 3">Poly59</strain>
    </source>
</reference>
<dbReference type="AlphaFoldDB" id="A0A5C6EVI4"/>
<evidence type="ECO:0000313" key="3">
    <source>
        <dbReference type="Proteomes" id="UP000317977"/>
    </source>
</evidence>
<protein>
    <submittedName>
        <fullName evidence="2">Uncharacterized protein</fullName>
    </submittedName>
</protein>
<evidence type="ECO:0000256" key="1">
    <source>
        <dbReference type="SAM" id="MobiDB-lite"/>
    </source>
</evidence>
<sequence length="100" mass="10885">MIPFVKPRKPCSVCMAWLSAVFLGNDELSHNRTSAEQNSASGDLHRKRGHGYATKPAQTSDSVKQRSGEKDGDHADRDVPEVGVSVISGNDTNDIDYAKK</sequence>
<feature type="compositionally biased region" description="Basic and acidic residues" evidence="1">
    <location>
        <begin position="63"/>
        <end position="80"/>
    </location>
</feature>
<gene>
    <name evidence="2" type="ORF">Poly59_30910</name>
</gene>
<proteinExistence type="predicted"/>
<organism evidence="2 3">
    <name type="scientific">Rubripirellula reticaptiva</name>
    <dbReference type="NCBI Taxonomy" id="2528013"/>
    <lineage>
        <taxon>Bacteria</taxon>
        <taxon>Pseudomonadati</taxon>
        <taxon>Planctomycetota</taxon>
        <taxon>Planctomycetia</taxon>
        <taxon>Pirellulales</taxon>
        <taxon>Pirellulaceae</taxon>
        <taxon>Rubripirellula</taxon>
    </lineage>
</organism>
<feature type="compositionally biased region" description="Polar residues" evidence="1">
    <location>
        <begin position="31"/>
        <end position="41"/>
    </location>
</feature>
<evidence type="ECO:0000313" key="2">
    <source>
        <dbReference type="EMBL" id="TWU51499.1"/>
    </source>
</evidence>
<dbReference type="Proteomes" id="UP000317977">
    <property type="component" value="Unassembled WGS sequence"/>
</dbReference>
<keyword evidence="3" id="KW-1185">Reference proteome</keyword>
<name>A0A5C6EVI4_9BACT</name>